<keyword evidence="13" id="KW-1185">Reference proteome</keyword>
<dbReference type="GO" id="GO:0009297">
    <property type="term" value="P:pilus assembly"/>
    <property type="evidence" value="ECO:0007669"/>
    <property type="project" value="InterPro"/>
</dbReference>
<evidence type="ECO:0000259" key="11">
    <source>
        <dbReference type="Pfam" id="PF13954"/>
    </source>
</evidence>
<keyword evidence="5 9" id="KW-0812">Transmembrane</keyword>
<dbReference type="PATRIC" id="fig|1560201.3.peg.4330"/>
<name>A0A0L7SX39_9GAMM</name>
<dbReference type="InterPro" id="IPR042186">
    <property type="entry name" value="FimD_plug_dom"/>
</dbReference>
<evidence type="ECO:0000256" key="5">
    <source>
        <dbReference type="ARBA" id="ARBA00022692"/>
    </source>
</evidence>
<dbReference type="GO" id="GO:0009279">
    <property type="term" value="C:cell outer membrane"/>
    <property type="evidence" value="ECO:0007669"/>
    <property type="project" value="UniProtKB-SubCell"/>
</dbReference>
<dbReference type="Pfam" id="PF13953">
    <property type="entry name" value="PapC_C"/>
    <property type="match status" value="1"/>
</dbReference>
<proteinExistence type="inferred from homology"/>
<organism evidence="12 13">
    <name type="scientific">Winslowiella iniecta</name>
    <dbReference type="NCBI Taxonomy" id="1560201"/>
    <lineage>
        <taxon>Bacteria</taxon>
        <taxon>Pseudomonadati</taxon>
        <taxon>Pseudomonadota</taxon>
        <taxon>Gammaproteobacteria</taxon>
        <taxon>Enterobacterales</taxon>
        <taxon>Erwiniaceae</taxon>
        <taxon>Winslowiella</taxon>
    </lineage>
</organism>
<evidence type="ECO:0000256" key="1">
    <source>
        <dbReference type="ARBA" id="ARBA00004571"/>
    </source>
</evidence>
<evidence type="ECO:0000313" key="12">
    <source>
        <dbReference type="EMBL" id="KOC87491.1"/>
    </source>
</evidence>
<evidence type="ECO:0000256" key="2">
    <source>
        <dbReference type="ARBA" id="ARBA00008064"/>
    </source>
</evidence>
<evidence type="ECO:0000313" key="13">
    <source>
        <dbReference type="Proteomes" id="UP000037088"/>
    </source>
</evidence>
<dbReference type="InterPro" id="IPR018030">
    <property type="entry name" value="Fimbrial_membr_usher_CS"/>
</dbReference>
<feature type="domain" description="PapC-like C-terminal" evidence="10">
    <location>
        <begin position="743"/>
        <end position="801"/>
    </location>
</feature>
<keyword evidence="8 9" id="KW-0998">Cell outer membrane</keyword>
<evidence type="ECO:0000256" key="8">
    <source>
        <dbReference type="ARBA" id="ARBA00023237"/>
    </source>
</evidence>
<dbReference type="Proteomes" id="UP000037088">
    <property type="component" value="Unassembled WGS sequence"/>
</dbReference>
<keyword evidence="4" id="KW-1134">Transmembrane beta strand</keyword>
<dbReference type="Pfam" id="PF00577">
    <property type="entry name" value="Usher"/>
    <property type="match status" value="1"/>
</dbReference>
<evidence type="ECO:0000259" key="10">
    <source>
        <dbReference type="Pfam" id="PF13953"/>
    </source>
</evidence>
<dbReference type="InterPro" id="IPR043142">
    <property type="entry name" value="PapC-like_C_sf"/>
</dbReference>
<evidence type="ECO:0000256" key="4">
    <source>
        <dbReference type="ARBA" id="ARBA00022452"/>
    </source>
</evidence>
<comment type="subcellular location">
    <subcellularLocation>
        <location evidence="1 9">Cell outer membrane</location>
        <topology evidence="1 9">Multi-pass membrane protein</topology>
    </subcellularLocation>
</comment>
<sequence length="825" mass="91623">MTKAILISCLLDSLPASANEIRFNTDVMDIKDRENIDFAQFSRRGFILPGSYQMSIMINRHELPEQEIHFYPVDNNPEGSQACLTRNEVTAFAIKPNLLARLTWWHHGECLDISSIAGMEVRGELGEGVLVVKIPQNWLEYDASDWDPPSRWDDGIAGVLLDYNLNMQATEQHHTGTQSYSISGNGVTGANFEAWRLRAEWQGRFGEKTQSGENRQYDIDWSRYYGWRAIPSLRARLTLGEDNLDSAIFDSFRFTGLSLNSDDSMLPPGLRGYAAEVTGVARSNARVIISQQDRVLYETQVPAGPFRIQDLSDAVAGKLDVRIEEQDGNIQRFQIDTATVPYLTRPGMVRYKLAAGKPSLTAHRLTDPLFASTEFSWGISNSWSAYGGSILGEEYQAVSAGIGRDLFILGAVSVDGTVSRADVSDDISLSGESLRLSYAKRFESISSQLTFAGYRFSERNFMTMSDYLLAKQDNSLSRHGKQLYTLTFRQQFTRWQLDAYLNYSHQSYWDRPHSERYDLTLARMFDLAGWKNINVSLAGFRNKFSDRDDKGGWIAFALPWGTQSTLSYNLSLNNQQLEQSVGYFRNIDEQHNYQLSAGTTPQGGAFSGFYNHAGESAQLSASAGYQQGQYSSIGLSAQGGATLTPEGGAVHRVSASGGTRLLVDVDGLADVPVRGYGSPVKSNVFGKAVITDMHSYYPSRARIDVERLSDDIEATRSVVQATLTEGAIGYRKFNVTAGKKAMVSIHLDKEQVPPFGALLRNEKMQQTGMVSDEGSAWLSGIRPGERMSVEWDNSVQCYVQIPVSLSEPQLAALSLPCRNRSVGAE</sequence>
<dbReference type="PROSITE" id="PS01151">
    <property type="entry name" value="FIMBRIAL_USHER"/>
    <property type="match status" value="1"/>
</dbReference>
<protein>
    <submittedName>
        <fullName evidence="12">Fimbrial assembly protein</fullName>
    </submittedName>
</protein>
<evidence type="ECO:0000256" key="3">
    <source>
        <dbReference type="ARBA" id="ARBA00022448"/>
    </source>
</evidence>
<feature type="domain" description="PapC N-terminal" evidence="11">
    <location>
        <begin position="23"/>
        <end position="166"/>
    </location>
</feature>
<comment type="similarity">
    <text evidence="2 9">Belongs to the fimbrial export usher family.</text>
</comment>
<keyword evidence="7 9" id="KW-0472">Membrane</keyword>
<reference evidence="12 13" key="1">
    <citation type="journal article" date="2015" name="Int. J. Syst. Evol. Microbiol.">
        <title>Erwinia iniecta sp. nov., isolated from Russian wheat aphids (Diuraphis noxia).</title>
        <authorList>
            <person name="Campillo T."/>
            <person name="Luna E."/>
            <person name="Portier P."/>
            <person name="Fischer-Le Saux M."/>
            <person name="Lapitan N."/>
            <person name="Tisserat N.A."/>
            <person name="Leach J.E."/>
        </authorList>
    </citation>
    <scope>NUCLEOTIDE SEQUENCE [LARGE SCALE GENOMIC DNA]</scope>
    <source>
        <strain evidence="12 13">B120</strain>
    </source>
</reference>
<dbReference type="PANTHER" id="PTHR30451">
    <property type="entry name" value="OUTER MEMBRANE USHER PROTEIN"/>
    <property type="match status" value="1"/>
</dbReference>
<dbReference type="Gene3D" id="3.10.20.410">
    <property type="match status" value="1"/>
</dbReference>
<dbReference type="InterPro" id="IPR000015">
    <property type="entry name" value="Fimb_usher"/>
</dbReference>
<accession>A0A0L7SX39</accession>
<evidence type="ECO:0000256" key="6">
    <source>
        <dbReference type="ARBA" id="ARBA00022729"/>
    </source>
</evidence>
<keyword evidence="6" id="KW-0732">Signal</keyword>
<dbReference type="AlphaFoldDB" id="A0A0L7SX39"/>
<keyword evidence="9" id="KW-1029">Fimbrium biogenesis</keyword>
<dbReference type="NCBIfam" id="NF011812">
    <property type="entry name" value="PRK15284.1"/>
    <property type="match status" value="1"/>
</dbReference>
<dbReference type="SUPFAM" id="SSF141729">
    <property type="entry name" value="FimD N-terminal domain-like"/>
    <property type="match status" value="1"/>
</dbReference>
<gene>
    <name evidence="12" type="ORF">NG42_20400</name>
</gene>
<dbReference type="InterPro" id="IPR025949">
    <property type="entry name" value="PapC-like_C"/>
</dbReference>
<dbReference type="Gene3D" id="2.60.40.3110">
    <property type="match status" value="1"/>
</dbReference>
<dbReference type="PANTHER" id="PTHR30451:SF10">
    <property type="entry name" value="OUTER MEMBRANE USHER PROTEIN YFCU-RELATED"/>
    <property type="match status" value="1"/>
</dbReference>
<dbReference type="Gene3D" id="2.60.40.2610">
    <property type="entry name" value="Outer membrane usher protein FimD, plug domain"/>
    <property type="match status" value="1"/>
</dbReference>
<evidence type="ECO:0000256" key="9">
    <source>
        <dbReference type="RuleBase" id="RU003884"/>
    </source>
</evidence>
<dbReference type="InterPro" id="IPR025885">
    <property type="entry name" value="PapC_N"/>
</dbReference>
<evidence type="ECO:0000256" key="7">
    <source>
        <dbReference type="ARBA" id="ARBA00023136"/>
    </source>
</evidence>
<comment type="caution">
    <text evidence="12">The sequence shown here is derived from an EMBL/GenBank/DDBJ whole genome shotgun (WGS) entry which is preliminary data.</text>
</comment>
<dbReference type="Gene3D" id="2.60.40.2070">
    <property type="match status" value="1"/>
</dbReference>
<keyword evidence="3 9" id="KW-0813">Transport</keyword>
<dbReference type="InterPro" id="IPR037224">
    <property type="entry name" value="PapC_N_sf"/>
</dbReference>
<dbReference type="GO" id="GO:0015473">
    <property type="term" value="F:fimbrial usher porin activity"/>
    <property type="evidence" value="ECO:0007669"/>
    <property type="project" value="InterPro"/>
</dbReference>
<dbReference type="EMBL" id="JRXE01000039">
    <property type="protein sequence ID" value="KOC87491.1"/>
    <property type="molecule type" value="Genomic_DNA"/>
</dbReference>
<dbReference type="Pfam" id="PF13954">
    <property type="entry name" value="PapC_N"/>
    <property type="match status" value="1"/>
</dbReference>